<protein>
    <submittedName>
        <fullName evidence="9">Uncharacterized protein</fullName>
    </submittedName>
</protein>
<evidence type="ECO:0000313" key="9">
    <source>
        <dbReference type="EMBL" id="KAH9306403.1"/>
    </source>
</evidence>
<keyword evidence="2" id="KW-0677">Repeat</keyword>
<evidence type="ECO:0000313" key="10">
    <source>
        <dbReference type="Proteomes" id="UP000824469"/>
    </source>
</evidence>
<keyword evidence="6" id="KW-0539">Nucleus</keyword>
<evidence type="ECO:0000256" key="4">
    <source>
        <dbReference type="ARBA" id="ARBA00023125"/>
    </source>
</evidence>
<proteinExistence type="predicted"/>
<sequence>MGRAPCCDKMGVKRGPWTTEEDKTLVNFIHRNGHGNWRALPKQAGLMRCGKSCRLRWTNYLRPDIKRGNFSPEEEQAIINLHQLMGN</sequence>
<evidence type="ECO:0000259" key="8">
    <source>
        <dbReference type="PROSITE" id="PS51294"/>
    </source>
</evidence>
<comment type="caution">
    <text evidence="9">The sequence shown here is derived from an EMBL/GenBank/DDBJ whole genome shotgun (WGS) entry which is preliminary data.</text>
</comment>
<dbReference type="PROSITE" id="PS50090">
    <property type="entry name" value="MYB_LIKE"/>
    <property type="match status" value="1"/>
</dbReference>
<dbReference type="PROSITE" id="PS51294">
    <property type="entry name" value="HTH_MYB"/>
    <property type="match status" value="2"/>
</dbReference>
<keyword evidence="3" id="KW-0805">Transcription regulation</keyword>
<feature type="domain" description="Myb-like" evidence="7">
    <location>
        <begin position="9"/>
        <end position="61"/>
    </location>
</feature>
<feature type="domain" description="HTH myb-type" evidence="8">
    <location>
        <begin position="66"/>
        <end position="87"/>
    </location>
</feature>
<evidence type="ECO:0000256" key="3">
    <source>
        <dbReference type="ARBA" id="ARBA00023015"/>
    </source>
</evidence>
<dbReference type="PANTHER" id="PTHR10641:SF1406">
    <property type="entry name" value="TRANSCRIPTION FACTOR MYB15"/>
    <property type="match status" value="1"/>
</dbReference>
<gene>
    <name evidence="9" type="ORF">KI387_010807</name>
</gene>
<reference evidence="9 10" key="1">
    <citation type="journal article" date="2021" name="Nat. Plants">
        <title>The Taxus genome provides insights into paclitaxel biosynthesis.</title>
        <authorList>
            <person name="Xiong X."/>
            <person name="Gou J."/>
            <person name="Liao Q."/>
            <person name="Li Y."/>
            <person name="Zhou Q."/>
            <person name="Bi G."/>
            <person name="Li C."/>
            <person name="Du R."/>
            <person name="Wang X."/>
            <person name="Sun T."/>
            <person name="Guo L."/>
            <person name="Liang H."/>
            <person name="Lu P."/>
            <person name="Wu Y."/>
            <person name="Zhang Z."/>
            <person name="Ro D.K."/>
            <person name="Shang Y."/>
            <person name="Huang S."/>
            <person name="Yan J."/>
        </authorList>
    </citation>
    <scope>NUCLEOTIDE SEQUENCE [LARGE SCALE GENOMIC DNA]</scope>
    <source>
        <strain evidence="9">Ta-2019</strain>
    </source>
</reference>
<comment type="subcellular location">
    <subcellularLocation>
        <location evidence="1">Nucleus</location>
    </subcellularLocation>
</comment>
<organism evidence="9 10">
    <name type="scientific">Taxus chinensis</name>
    <name type="common">Chinese yew</name>
    <name type="synonym">Taxus wallichiana var. chinensis</name>
    <dbReference type="NCBI Taxonomy" id="29808"/>
    <lineage>
        <taxon>Eukaryota</taxon>
        <taxon>Viridiplantae</taxon>
        <taxon>Streptophyta</taxon>
        <taxon>Embryophyta</taxon>
        <taxon>Tracheophyta</taxon>
        <taxon>Spermatophyta</taxon>
        <taxon>Pinopsida</taxon>
        <taxon>Pinidae</taxon>
        <taxon>Conifers II</taxon>
        <taxon>Cupressales</taxon>
        <taxon>Taxaceae</taxon>
        <taxon>Taxus</taxon>
    </lineage>
</organism>
<dbReference type="Pfam" id="PF00249">
    <property type="entry name" value="Myb_DNA-binding"/>
    <property type="match status" value="1"/>
</dbReference>
<keyword evidence="10" id="KW-1185">Reference proteome</keyword>
<dbReference type="EMBL" id="JAHRHJ020000008">
    <property type="protein sequence ID" value="KAH9306403.1"/>
    <property type="molecule type" value="Genomic_DNA"/>
</dbReference>
<dbReference type="CDD" id="cd00167">
    <property type="entry name" value="SANT"/>
    <property type="match status" value="1"/>
</dbReference>
<feature type="domain" description="HTH myb-type" evidence="8">
    <location>
        <begin position="9"/>
        <end position="65"/>
    </location>
</feature>
<evidence type="ECO:0000256" key="5">
    <source>
        <dbReference type="ARBA" id="ARBA00023163"/>
    </source>
</evidence>
<evidence type="ECO:0000256" key="1">
    <source>
        <dbReference type="ARBA" id="ARBA00004123"/>
    </source>
</evidence>
<evidence type="ECO:0000259" key="7">
    <source>
        <dbReference type="PROSITE" id="PS50090"/>
    </source>
</evidence>
<dbReference type="AlphaFoldDB" id="A0AA38FNA4"/>
<evidence type="ECO:0000256" key="2">
    <source>
        <dbReference type="ARBA" id="ARBA00022737"/>
    </source>
</evidence>
<keyword evidence="4" id="KW-0238">DNA-binding</keyword>
<evidence type="ECO:0000256" key="6">
    <source>
        <dbReference type="ARBA" id="ARBA00023242"/>
    </source>
</evidence>
<dbReference type="SMART" id="SM00717">
    <property type="entry name" value="SANT"/>
    <property type="match status" value="1"/>
</dbReference>
<dbReference type="Proteomes" id="UP000824469">
    <property type="component" value="Unassembled WGS sequence"/>
</dbReference>
<dbReference type="InterPro" id="IPR015495">
    <property type="entry name" value="Myb_TF_plants"/>
</dbReference>
<keyword evidence="5" id="KW-0804">Transcription</keyword>
<dbReference type="PANTHER" id="PTHR10641">
    <property type="entry name" value="MYB FAMILY TRANSCRIPTION FACTOR"/>
    <property type="match status" value="1"/>
</dbReference>
<dbReference type="Gene3D" id="1.10.10.60">
    <property type="entry name" value="Homeodomain-like"/>
    <property type="match status" value="1"/>
</dbReference>
<dbReference type="GO" id="GO:0003677">
    <property type="term" value="F:DNA binding"/>
    <property type="evidence" value="ECO:0007669"/>
    <property type="project" value="UniProtKB-KW"/>
</dbReference>
<dbReference type="FunFam" id="1.10.10.60:FF:000015">
    <property type="entry name" value="Transcription factor RAX3"/>
    <property type="match status" value="1"/>
</dbReference>
<dbReference type="InterPro" id="IPR017930">
    <property type="entry name" value="Myb_dom"/>
</dbReference>
<dbReference type="OMA" id="NKCVHRF"/>
<dbReference type="InterPro" id="IPR001005">
    <property type="entry name" value="SANT/Myb"/>
</dbReference>
<dbReference type="InterPro" id="IPR009057">
    <property type="entry name" value="Homeodomain-like_sf"/>
</dbReference>
<feature type="non-terminal residue" evidence="9">
    <location>
        <position position="87"/>
    </location>
</feature>
<dbReference type="SUPFAM" id="SSF46689">
    <property type="entry name" value="Homeodomain-like"/>
    <property type="match status" value="1"/>
</dbReference>
<name>A0AA38FNA4_TAXCH</name>
<dbReference type="GO" id="GO:0005634">
    <property type="term" value="C:nucleus"/>
    <property type="evidence" value="ECO:0007669"/>
    <property type="project" value="UniProtKB-SubCell"/>
</dbReference>
<accession>A0AA38FNA4</accession>